<comment type="similarity">
    <text evidence="2 6">Belongs to the SURF1 family.</text>
</comment>
<proteinExistence type="inferred from homology"/>
<evidence type="ECO:0000256" key="2">
    <source>
        <dbReference type="ARBA" id="ARBA00007165"/>
    </source>
</evidence>
<accession>A0ABP6LAK4</accession>
<keyword evidence="4 6" id="KW-1133">Transmembrane helix</keyword>
<gene>
    <name evidence="8" type="ORF">GCM10010528_13820</name>
</gene>
<dbReference type="Pfam" id="PF02104">
    <property type="entry name" value="SURF1"/>
    <property type="match status" value="1"/>
</dbReference>
<evidence type="ECO:0000256" key="3">
    <source>
        <dbReference type="ARBA" id="ARBA00022692"/>
    </source>
</evidence>
<dbReference type="Proteomes" id="UP001501035">
    <property type="component" value="Unassembled WGS sequence"/>
</dbReference>
<dbReference type="InterPro" id="IPR002994">
    <property type="entry name" value="Surf1/Shy1"/>
</dbReference>
<dbReference type="RefSeq" id="WP_290713110.1">
    <property type="nucleotide sequence ID" value="NZ_BAAAVS010000021.1"/>
</dbReference>
<keyword evidence="6" id="KW-1003">Cell membrane</keyword>
<evidence type="ECO:0000256" key="6">
    <source>
        <dbReference type="RuleBase" id="RU363076"/>
    </source>
</evidence>
<evidence type="ECO:0000256" key="1">
    <source>
        <dbReference type="ARBA" id="ARBA00004370"/>
    </source>
</evidence>
<dbReference type="EMBL" id="BAAAVS010000021">
    <property type="protein sequence ID" value="GAA3034146.1"/>
    <property type="molecule type" value="Genomic_DNA"/>
</dbReference>
<keyword evidence="9" id="KW-1185">Reference proteome</keyword>
<evidence type="ECO:0000256" key="5">
    <source>
        <dbReference type="ARBA" id="ARBA00023136"/>
    </source>
</evidence>
<evidence type="ECO:0000313" key="9">
    <source>
        <dbReference type="Proteomes" id="UP001501035"/>
    </source>
</evidence>
<feature type="transmembrane region" description="Helical" evidence="6">
    <location>
        <begin position="21"/>
        <end position="43"/>
    </location>
</feature>
<organism evidence="8 9">
    <name type="scientific">Gordonia defluvii</name>
    <dbReference type="NCBI Taxonomy" id="283718"/>
    <lineage>
        <taxon>Bacteria</taxon>
        <taxon>Bacillati</taxon>
        <taxon>Actinomycetota</taxon>
        <taxon>Actinomycetes</taxon>
        <taxon>Mycobacteriales</taxon>
        <taxon>Gordoniaceae</taxon>
        <taxon>Gordonia</taxon>
    </lineage>
</organism>
<keyword evidence="3 6" id="KW-0812">Transmembrane</keyword>
<comment type="subcellular location">
    <subcellularLocation>
        <location evidence="6">Cell membrane</location>
        <topology evidence="6">Multi-pass membrane protein</topology>
    </subcellularLocation>
    <subcellularLocation>
        <location evidence="1">Membrane</location>
    </subcellularLocation>
</comment>
<evidence type="ECO:0000256" key="4">
    <source>
        <dbReference type="ARBA" id="ARBA00022989"/>
    </source>
</evidence>
<dbReference type="PROSITE" id="PS50895">
    <property type="entry name" value="SURF1"/>
    <property type="match status" value="1"/>
</dbReference>
<reference evidence="9" key="1">
    <citation type="journal article" date="2019" name="Int. J. Syst. Evol. Microbiol.">
        <title>The Global Catalogue of Microorganisms (GCM) 10K type strain sequencing project: providing services to taxonomists for standard genome sequencing and annotation.</title>
        <authorList>
            <consortium name="The Broad Institute Genomics Platform"/>
            <consortium name="The Broad Institute Genome Sequencing Center for Infectious Disease"/>
            <person name="Wu L."/>
            <person name="Ma J."/>
        </authorList>
    </citation>
    <scope>NUCLEOTIDE SEQUENCE [LARGE SCALE GENOMIC DNA]</scope>
    <source>
        <strain evidence="9">JCM 14234</strain>
    </source>
</reference>
<protein>
    <recommendedName>
        <fullName evidence="6">SURF1-like protein</fullName>
    </recommendedName>
</protein>
<feature type="region of interest" description="Disordered" evidence="7">
    <location>
        <begin position="257"/>
        <end position="305"/>
    </location>
</feature>
<dbReference type="CDD" id="cd06662">
    <property type="entry name" value="SURF1"/>
    <property type="match status" value="1"/>
</dbReference>
<evidence type="ECO:0000256" key="7">
    <source>
        <dbReference type="SAM" id="MobiDB-lite"/>
    </source>
</evidence>
<evidence type="ECO:0000313" key="8">
    <source>
        <dbReference type="EMBL" id="GAA3034146.1"/>
    </source>
</evidence>
<dbReference type="PANTHER" id="PTHR23427">
    <property type="entry name" value="SURFEIT LOCUS PROTEIN"/>
    <property type="match status" value="1"/>
</dbReference>
<keyword evidence="5 6" id="KW-0472">Membrane</keyword>
<name>A0ABP6LAK4_9ACTN</name>
<sequence>MSAPTTSAARPSVLRLVLRPGWIALGIAVVAFAALCFSVLAPWQLGKNSSTTHRNELIRHAVVTPPTPLDQVVHGSAGFDPQTEWRAVTLTGRYRPEQQVLLRLRSIDGQPAVEVLTAFQTGEATYLVNRGFVRPSKAAAIPEVAAPPAGPVQITARIRASEGTSPTRGVAPIDGTMTAYSIDPADAGRALGTKLAPFYLQLSTDQPGSLNPITLPQLETGPYLSYGLQWLAFGIMAPLGVAYFLYTEIRQRRRQREAAAQPSAAPDGGTSATGVKDRMRAAGFATGTKQRQKIGSAPAVEAADGEVKRKLADRYGHG</sequence>
<dbReference type="PANTHER" id="PTHR23427:SF2">
    <property type="entry name" value="SURFEIT LOCUS PROTEIN 1"/>
    <property type="match status" value="1"/>
</dbReference>
<feature type="transmembrane region" description="Helical" evidence="6">
    <location>
        <begin position="223"/>
        <end position="246"/>
    </location>
</feature>
<dbReference type="InterPro" id="IPR045214">
    <property type="entry name" value="Surf1/Surf4"/>
</dbReference>
<comment type="caution">
    <text evidence="8">The sequence shown here is derived from an EMBL/GenBank/DDBJ whole genome shotgun (WGS) entry which is preliminary data.</text>
</comment>